<dbReference type="InterPro" id="IPR036779">
    <property type="entry name" value="LysM_dom_sf"/>
</dbReference>
<evidence type="ECO:0000256" key="1">
    <source>
        <dbReference type="ARBA" id="ARBA00022669"/>
    </source>
</evidence>
<evidence type="ECO:0000256" key="2">
    <source>
        <dbReference type="ARBA" id="ARBA00023026"/>
    </source>
</evidence>
<evidence type="ECO:0000256" key="3">
    <source>
        <dbReference type="SAM" id="MobiDB-lite"/>
    </source>
</evidence>
<dbReference type="InterPro" id="IPR018392">
    <property type="entry name" value="LysM"/>
</dbReference>
<keyword evidence="6" id="KW-1185">Reference proteome</keyword>
<dbReference type="GO" id="GO:0008061">
    <property type="term" value="F:chitin binding"/>
    <property type="evidence" value="ECO:0007669"/>
    <property type="project" value="UniProtKB-KW"/>
</dbReference>
<feature type="domain" description="LysM" evidence="4">
    <location>
        <begin position="92"/>
        <end position="136"/>
    </location>
</feature>
<reference evidence="5 6" key="1">
    <citation type="journal article" date="2023" name="G3 (Bethesda)">
        <title>A chromosome-length genome assembly and annotation of blackberry (Rubus argutus, cv. 'Hillquist').</title>
        <authorList>
            <person name="Bruna T."/>
            <person name="Aryal R."/>
            <person name="Dudchenko O."/>
            <person name="Sargent D.J."/>
            <person name="Mead D."/>
            <person name="Buti M."/>
            <person name="Cavallini A."/>
            <person name="Hytonen T."/>
            <person name="Andres J."/>
            <person name="Pham M."/>
            <person name="Weisz D."/>
            <person name="Mascagni F."/>
            <person name="Usai G."/>
            <person name="Natali L."/>
            <person name="Bassil N."/>
            <person name="Fernandez G.E."/>
            <person name="Lomsadze A."/>
            <person name="Armour M."/>
            <person name="Olukolu B."/>
            <person name="Poorten T."/>
            <person name="Britton C."/>
            <person name="Davik J."/>
            <person name="Ashrafi H."/>
            <person name="Aiden E.L."/>
            <person name="Borodovsky M."/>
            <person name="Worthington M."/>
        </authorList>
    </citation>
    <scope>NUCLEOTIDE SEQUENCE [LARGE SCALE GENOMIC DNA]</scope>
    <source>
        <strain evidence="5">PI 553951</strain>
    </source>
</reference>
<feature type="compositionally biased region" description="Polar residues" evidence="3">
    <location>
        <begin position="11"/>
        <end position="20"/>
    </location>
</feature>
<dbReference type="InterPro" id="IPR052210">
    <property type="entry name" value="LysM1-like"/>
</dbReference>
<dbReference type="PROSITE" id="PS51782">
    <property type="entry name" value="LYSM"/>
    <property type="match status" value="1"/>
</dbReference>
<feature type="region of interest" description="Disordered" evidence="3">
    <location>
        <begin position="1"/>
        <end position="65"/>
    </location>
</feature>
<organism evidence="5 6">
    <name type="scientific">Rubus argutus</name>
    <name type="common">Southern blackberry</name>
    <dbReference type="NCBI Taxonomy" id="59490"/>
    <lineage>
        <taxon>Eukaryota</taxon>
        <taxon>Viridiplantae</taxon>
        <taxon>Streptophyta</taxon>
        <taxon>Embryophyta</taxon>
        <taxon>Tracheophyta</taxon>
        <taxon>Spermatophyta</taxon>
        <taxon>Magnoliopsida</taxon>
        <taxon>eudicotyledons</taxon>
        <taxon>Gunneridae</taxon>
        <taxon>Pentapetalae</taxon>
        <taxon>rosids</taxon>
        <taxon>fabids</taxon>
        <taxon>Rosales</taxon>
        <taxon>Rosaceae</taxon>
        <taxon>Rosoideae</taxon>
        <taxon>Rosoideae incertae sedis</taxon>
        <taxon>Rubus</taxon>
    </lineage>
</organism>
<dbReference type="Pfam" id="PF12609">
    <property type="entry name" value="DUF3774"/>
    <property type="match status" value="1"/>
</dbReference>
<dbReference type="PANTHER" id="PTHR34997:SF1">
    <property type="entry name" value="PEPTIDOGLYCAN-BINDING LYSIN DOMAIN"/>
    <property type="match status" value="1"/>
</dbReference>
<proteinExistence type="predicted"/>
<dbReference type="Pfam" id="PF01476">
    <property type="entry name" value="LysM"/>
    <property type="match status" value="1"/>
</dbReference>
<dbReference type="InterPro" id="IPR022251">
    <property type="entry name" value="DUF3774_wound-induced"/>
</dbReference>
<dbReference type="SUPFAM" id="SSF54106">
    <property type="entry name" value="LysM domain"/>
    <property type="match status" value="1"/>
</dbReference>
<accession>A0AAW1WL07</accession>
<dbReference type="EMBL" id="JBEDUW010000006">
    <property type="protein sequence ID" value="KAK9924670.1"/>
    <property type="molecule type" value="Genomic_DNA"/>
</dbReference>
<sequence>MAASVPAVQGPSDQVHTWQSGLKPFQLSRRRSDASSDLLPLSSGVGSGSSGSGVPRNCEERRQQSDESLQRVMYLNCWVGFGDDKSATVCNSVYGAEAGDTCTSVVQKFRLSLQFFLSINPNINCDSFFVGQWLCTDGTPAK</sequence>
<dbReference type="PANTHER" id="PTHR34997">
    <property type="entry name" value="AM15"/>
    <property type="match status" value="1"/>
</dbReference>
<dbReference type="Proteomes" id="UP001457282">
    <property type="component" value="Unassembled WGS sequence"/>
</dbReference>
<evidence type="ECO:0000313" key="5">
    <source>
        <dbReference type="EMBL" id="KAK9924670.1"/>
    </source>
</evidence>
<comment type="caution">
    <text evidence="5">The sequence shown here is derived from an EMBL/GenBank/DDBJ whole genome shotgun (WGS) entry which is preliminary data.</text>
</comment>
<dbReference type="Gene3D" id="3.10.350.10">
    <property type="entry name" value="LysM domain"/>
    <property type="match status" value="1"/>
</dbReference>
<dbReference type="AlphaFoldDB" id="A0AAW1WL07"/>
<protein>
    <recommendedName>
        <fullName evidence="4">LysM domain-containing protein</fullName>
    </recommendedName>
</protein>
<evidence type="ECO:0000259" key="4">
    <source>
        <dbReference type="PROSITE" id="PS51782"/>
    </source>
</evidence>
<feature type="compositionally biased region" description="Low complexity" evidence="3">
    <location>
        <begin position="35"/>
        <end position="44"/>
    </location>
</feature>
<name>A0AAW1WL07_RUBAR</name>
<keyword evidence="1" id="KW-0147">Chitin-binding</keyword>
<gene>
    <name evidence="5" type="ORF">M0R45_033024</name>
</gene>
<evidence type="ECO:0000313" key="6">
    <source>
        <dbReference type="Proteomes" id="UP001457282"/>
    </source>
</evidence>
<dbReference type="CDD" id="cd00118">
    <property type="entry name" value="LysM"/>
    <property type="match status" value="1"/>
</dbReference>
<keyword evidence="2" id="KW-0843">Virulence</keyword>